<evidence type="ECO:0000313" key="5">
    <source>
        <dbReference type="Proteomes" id="UP000215335"/>
    </source>
</evidence>
<dbReference type="GO" id="GO:0016831">
    <property type="term" value="F:carboxy-lyase activity"/>
    <property type="evidence" value="ECO:0007669"/>
    <property type="project" value="UniProtKB-KW"/>
</dbReference>
<keyword evidence="5" id="KW-1185">Reference proteome</keyword>
<keyword evidence="2" id="KW-0456">Lyase</keyword>
<dbReference type="GO" id="GO:0005737">
    <property type="term" value="C:cytoplasm"/>
    <property type="evidence" value="ECO:0007669"/>
    <property type="project" value="TreeGrafter"/>
</dbReference>
<dbReference type="InterPro" id="IPR015424">
    <property type="entry name" value="PyrdxlP-dep_Trfase"/>
</dbReference>
<reference evidence="4 5" key="1">
    <citation type="journal article" date="2017" name="Curr. Biol.">
        <title>The Evolution of Venom by Co-option of Single-Copy Genes.</title>
        <authorList>
            <person name="Martinson E.O."/>
            <person name="Mrinalini"/>
            <person name="Kelkar Y.D."/>
            <person name="Chang C.H."/>
            <person name="Werren J.H."/>
        </authorList>
    </citation>
    <scope>NUCLEOTIDE SEQUENCE [LARGE SCALE GENOMIC DNA]</scope>
    <source>
        <strain evidence="4 5">Alberta</strain>
        <tissue evidence="4">Whole body</tissue>
    </source>
</reference>
<dbReference type="PANTHER" id="PTHR11999:SF70">
    <property type="entry name" value="MIP05841P"/>
    <property type="match status" value="1"/>
</dbReference>
<name>A0A232FIU8_9HYME</name>
<dbReference type="InterPro" id="IPR002129">
    <property type="entry name" value="PyrdxlP-dep_de-COase"/>
</dbReference>
<proteinExistence type="predicted"/>
<keyword evidence="3" id="KW-0663">Pyridoxal phosphate</keyword>
<dbReference type="SUPFAM" id="SSF53383">
    <property type="entry name" value="PLP-dependent transferases"/>
    <property type="match status" value="1"/>
</dbReference>
<dbReference type="STRING" id="543379.A0A232FIU8"/>
<comment type="cofactor">
    <cofactor evidence="1">
        <name>pyridoxal 5'-phosphate</name>
        <dbReference type="ChEBI" id="CHEBI:597326"/>
    </cofactor>
</comment>
<sequence length="160" mass="18141">MLSKRSKYYNYVAHLACPKPVLYLAEHRCREGGEHTDAELTLHRVDDQPFFKVRFVSTFRDAEPGAERGSFPALVLRGYIASSITHWQHPRFHAYFPAGNSFPSILGDMLSDAIGCIGFSWLLTLVLKCSEKVVFCVQQTEGGINGYIHVYSETCFPYEL</sequence>
<dbReference type="InterPro" id="IPR010977">
    <property type="entry name" value="Aromatic_deC"/>
</dbReference>
<dbReference type="GO" id="GO:0030170">
    <property type="term" value="F:pyridoxal phosphate binding"/>
    <property type="evidence" value="ECO:0007669"/>
    <property type="project" value="InterPro"/>
</dbReference>
<dbReference type="AlphaFoldDB" id="A0A232FIU8"/>
<evidence type="ECO:0000256" key="2">
    <source>
        <dbReference type="ARBA" id="ARBA00022793"/>
    </source>
</evidence>
<evidence type="ECO:0000313" key="4">
    <source>
        <dbReference type="EMBL" id="OXU30389.1"/>
    </source>
</evidence>
<organism evidence="4 5">
    <name type="scientific">Trichomalopsis sarcophagae</name>
    <dbReference type="NCBI Taxonomy" id="543379"/>
    <lineage>
        <taxon>Eukaryota</taxon>
        <taxon>Metazoa</taxon>
        <taxon>Ecdysozoa</taxon>
        <taxon>Arthropoda</taxon>
        <taxon>Hexapoda</taxon>
        <taxon>Insecta</taxon>
        <taxon>Pterygota</taxon>
        <taxon>Neoptera</taxon>
        <taxon>Endopterygota</taxon>
        <taxon>Hymenoptera</taxon>
        <taxon>Apocrita</taxon>
        <taxon>Proctotrupomorpha</taxon>
        <taxon>Chalcidoidea</taxon>
        <taxon>Pteromalidae</taxon>
        <taxon>Pteromalinae</taxon>
        <taxon>Trichomalopsis</taxon>
    </lineage>
</organism>
<accession>A0A232FIU8</accession>
<dbReference type="EMBL" id="NNAY01000164">
    <property type="protein sequence ID" value="OXU30389.1"/>
    <property type="molecule type" value="Genomic_DNA"/>
</dbReference>
<dbReference type="Proteomes" id="UP000215335">
    <property type="component" value="Unassembled WGS sequence"/>
</dbReference>
<protein>
    <submittedName>
        <fullName evidence="4">Uncharacterized protein</fullName>
    </submittedName>
</protein>
<dbReference type="PANTHER" id="PTHR11999">
    <property type="entry name" value="GROUP II PYRIDOXAL-5-PHOSPHATE DECARBOXYLASE"/>
    <property type="match status" value="1"/>
</dbReference>
<evidence type="ECO:0000256" key="1">
    <source>
        <dbReference type="ARBA" id="ARBA00001933"/>
    </source>
</evidence>
<dbReference type="GO" id="GO:0019752">
    <property type="term" value="P:carboxylic acid metabolic process"/>
    <property type="evidence" value="ECO:0007669"/>
    <property type="project" value="InterPro"/>
</dbReference>
<keyword evidence="2" id="KW-0210">Decarboxylase</keyword>
<comment type="caution">
    <text evidence="4">The sequence shown here is derived from an EMBL/GenBank/DDBJ whole genome shotgun (WGS) entry which is preliminary data.</text>
</comment>
<dbReference type="Pfam" id="PF00282">
    <property type="entry name" value="Pyridoxal_deC"/>
    <property type="match status" value="1"/>
</dbReference>
<evidence type="ECO:0000256" key="3">
    <source>
        <dbReference type="ARBA" id="ARBA00022898"/>
    </source>
</evidence>
<dbReference type="Gene3D" id="1.20.1340.10">
    <property type="entry name" value="dopa decarboxylase, N-terminal domain"/>
    <property type="match status" value="1"/>
</dbReference>
<gene>
    <name evidence="4" type="ORF">TSAR_005683</name>
</gene>